<comment type="caution">
    <text evidence="2">The sequence shown here is derived from an EMBL/GenBank/DDBJ whole genome shotgun (WGS) entry which is preliminary data.</text>
</comment>
<accession>A0ABQ5T2X1</accession>
<evidence type="ECO:0000256" key="1">
    <source>
        <dbReference type="SAM" id="MobiDB-lite"/>
    </source>
</evidence>
<reference evidence="2" key="2">
    <citation type="submission" date="2023-01" db="EMBL/GenBank/DDBJ databases">
        <authorList>
            <person name="Sun Q."/>
            <person name="Evtushenko L."/>
        </authorList>
    </citation>
    <scope>NUCLEOTIDE SEQUENCE</scope>
    <source>
        <strain evidence="2">VKM Ac-1246</strain>
    </source>
</reference>
<dbReference type="RefSeq" id="WP_189119696.1">
    <property type="nucleotide sequence ID" value="NZ_BMRK01000014.1"/>
</dbReference>
<keyword evidence="3" id="KW-1185">Reference proteome</keyword>
<organism evidence="2 3">
    <name type="scientific">Nocardioides luteus</name>
    <dbReference type="NCBI Taxonomy" id="1844"/>
    <lineage>
        <taxon>Bacteria</taxon>
        <taxon>Bacillati</taxon>
        <taxon>Actinomycetota</taxon>
        <taxon>Actinomycetes</taxon>
        <taxon>Propionibacteriales</taxon>
        <taxon>Nocardioidaceae</taxon>
        <taxon>Nocardioides</taxon>
    </lineage>
</organism>
<feature type="compositionally biased region" description="Low complexity" evidence="1">
    <location>
        <begin position="34"/>
        <end position="49"/>
    </location>
</feature>
<evidence type="ECO:0008006" key="4">
    <source>
        <dbReference type="Google" id="ProtNLM"/>
    </source>
</evidence>
<protein>
    <recommendedName>
        <fullName evidence="4">DUF3558 domain-containing protein</fullName>
    </recommendedName>
</protein>
<sequence>MSGKRCGLACLWIVGFILVGTAGCSTEPKEERPTTASPRPSPSPDAASEEWATLGRLDPCRLLTTVLDQKEAKLDAPNPHACSAQTGTNKTQLDVGAGFGTDARESMTTDSEAVVVEPRGVSVFQEVDGPSGGGCTSIIPVGEHTGIRVGTNRPCDAHAKVETNIVNVLSAGASDATRDSDVHESHTACELLGSPTVPDTEVVAEPGTSGAECSLMMSTPPTTELYTSLSMTYDDAWPDVTQDPDLGTADSVGGHDVVYTTLTGTCEGRVRFDAPSRPGVSHEWLVATLRSQDCERLKNLMPDVVARWQSPAPEGVDLAPLLEVR</sequence>
<evidence type="ECO:0000313" key="3">
    <source>
        <dbReference type="Proteomes" id="UP001142292"/>
    </source>
</evidence>
<name>A0ABQ5T2X1_9ACTN</name>
<reference evidence="2" key="1">
    <citation type="journal article" date="2014" name="Int. J. Syst. Evol. Microbiol.">
        <title>Complete genome of a new Firmicutes species belonging to the dominant human colonic microbiota ('Ruminococcus bicirculans') reveals two chromosomes and a selective capacity to utilize plant glucans.</title>
        <authorList>
            <consortium name="NISC Comparative Sequencing Program"/>
            <person name="Wegmann U."/>
            <person name="Louis P."/>
            <person name="Goesmann A."/>
            <person name="Henrissat B."/>
            <person name="Duncan S.H."/>
            <person name="Flint H.J."/>
        </authorList>
    </citation>
    <scope>NUCLEOTIDE SEQUENCE</scope>
    <source>
        <strain evidence="2">VKM Ac-1246</strain>
    </source>
</reference>
<feature type="region of interest" description="Disordered" evidence="1">
    <location>
        <begin position="24"/>
        <end position="49"/>
    </location>
</feature>
<dbReference type="PROSITE" id="PS51257">
    <property type="entry name" value="PROKAR_LIPOPROTEIN"/>
    <property type="match status" value="1"/>
</dbReference>
<dbReference type="EMBL" id="BSEL01000012">
    <property type="protein sequence ID" value="GLJ70444.1"/>
    <property type="molecule type" value="Genomic_DNA"/>
</dbReference>
<dbReference type="Proteomes" id="UP001142292">
    <property type="component" value="Unassembled WGS sequence"/>
</dbReference>
<evidence type="ECO:0000313" key="2">
    <source>
        <dbReference type="EMBL" id="GLJ70444.1"/>
    </source>
</evidence>
<proteinExistence type="predicted"/>
<gene>
    <name evidence="2" type="ORF">GCM10017579_44800</name>
</gene>